<dbReference type="GO" id="GO:0016705">
    <property type="term" value="F:oxidoreductase activity, acting on paired donors, with incorporation or reduction of molecular oxygen"/>
    <property type="evidence" value="ECO:0007669"/>
    <property type="project" value="InterPro"/>
</dbReference>
<dbReference type="GO" id="GO:0020037">
    <property type="term" value="F:heme binding"/>
    <property type="evidence" value="ECO:0007669"/>
    <property type="project" value="InterPro"/>
</dbReference>
<dbReference type="AlphaFoldDB" id="A0A8T2DW12"/>
<name>A0A8T2DW12_9BRAS</name>
<dbReference type="InterPro" id="IPR001128">
    <property type="entry name" value="Cyt_P450"/>
</dbReference>
<evidence type="ECO:0000256" key="2">
    <source>
        <dbReference type="ARBA" id="ARBA00010617"/>
    </source>
</evidence>
<dbReference type="CDD" id="cd11043">
    <property type="entry name" value="CYP90-like"/>
    <property type="match status" value="1"/>
</dbReference>
<comment type="similarity">
    <text evidence="2 8">Belongs to the cytochrome P450 family.</text>
</comment>
<dbReference type="EMBL" id="JAEFBK010000004">
    <property type="protein sequence ID" value="KAG7616078.1"/>
    <property type="molecule type" value="Genomic_DNA"/>
</dbReference>
<keyword evidence="6" id="KW-1133">Transmembrane helix</keyword>
<accession>A0A8T2DW12</accession>
<gene>
    <name evidence="9" type="ORF">ISN45_At04g015970</name>
</gene>
<comment type="subcellular location">
    <subcellularLocation>
        <location evidence="1">Membrane</location>
        <topology evidence="1">Single-pass membrane protein</topology>
    </subcellularLocation>
</comment>
<organism evidence="9 10">
    <name type="scientific">Arabidopsis thaliana x Arabidopsis arenosa</name>
    <dbReference type="NCBI Taxonomy" id="1240361"/>
    <lineage>
        <taxon>Eukaryota</taxon>
        <taxon>Viridiplantae</taxon>
        <taxon>Streptophyta</taxon>
        <taxon>Embryophyta</taxon>
        <taxon>Tracheophyta</taxon>
        <taxon>Spermatophyta</taxon>
        <taxon>Magnoliopsida</taxon>
        <taxon>eudicotyledons</taxon>
        <taxon>Gunneridae</taxon>
        <taxon>Pentapetalae</taxon>
        <taxon>rosids</taxon>
        <taxon>malvids</taxon>
        <taxon>Brassicales</taxon>
        <taxon>Brassicaceae</taxon>
        <taxon>Camelineae</taxon>
        <taxon>Arabidopsis</taxon>
    </lineage>
</organism>
<dbReference type="GO" id="GO:0016125">
    <property type="term" value="P:sterol metabolic process"/>
    <property type="evidence" value="ECO:0007669"/>
    <property type="project" value="TreeGrafter"/>
</dbReference>
<evidence type="ECO:0000256" key="7">
    <source>
        <dbReference type="ARBA" id="ARBA00023004"/>
    </source>
</evidence>
<reference evidence="9 10" key="1">
    <citation type="submission" date="2020-12" db="EMBL/GenBank/DDBJ databases">
        <title>Concerted genomic and epigenomic changes stabilize Arabidopsis allopolyploids.</title>
        <authorList>
            <person name="Chen Z."/>
        </authorList>
    </citation>
    <scope>NUCLEOTIDE SEQUENCE [LARGE SCALE GENOMIC DNA]</scope>
    <source>
        <strain evidence="9">Allo738</strain>
        <tissue evidence="9">Leaf</tissue>
    </source>
</reference>
<dbReference type="GO" id="GO:0016020">
    <property type="term" value="C:membrane"/>
    <property type="evidence" value="ECO:0007669"/>
    <property type="project" value="UniProtKB-SubCell"/>
</dbReference>
<dbReference type="GO" id="GO:0010268">
    <property type="term" value="P:brassinosteroid homeostasis"/>
    <property type="evidence" value="ECO:0007669"/>
    <property type="project" value="TreeGrafter"/>
</dbReference>
<keyword evidence="6" id="KW-0472">Membrane</keyword>
<sequence>MVSLFLVKIFHWVYQWRNPKTNGKLPPGSMGFPFIGETFEFFKPHDALQFSTFIKDRVLRFFADFSSIHLSFFRTSLFGDKAIISMDMELNLEMAKANSVPGVTKSVIRLFGENNLFLQSKESHKHVRNLTFQLLGPQGLKSRMIEDVDLLARTYMEEGARNGYLDVKETSSKILIGCLAKKVMGEMEPEAAKELALCWRYFQSGWFRFFLNLPGTGVYKMMKVLFVQYTEADISWQARKRMLKLLRKTVLTKRASGEELGEFFNIIFGEMEGEGETMSVENAVEYIYTFFLVANETTPRILAATVKFISDHPKVKQELQREHEGIVRGKAEKEGGLTWEDYKSMHFTQMVINESLRIISTAPTVLRVLEHDFQVGDYTIPAGWTFMGYPHIHFNSEKYEDPYAFNPWRWEGKDLGAIVSKTFIPFGAGRRLCVGAEFAKMQMAVFIHHLFRYRWSMKSGTTIIRSFMLMFPGGCDVQISEDTEVDK</sequence>
<comment type="caution">
    <text evidence="9">The sequence shown here is derived from an EMBL/GenBank/DDBJ whole genome shotgun (WGS) entry which is preliminary data.</text>
</comment>
<dbReference type="InterPro" id="IPR017972">
    <property type="entry name" value="Cyt_P450_CS"/>
</dbReference>
<dbReference type="GO" id="GO:0005506">
    <property type="term" value="F:iron ion binding"/>
    <property type="evidence" value="ECO:0007669"/>
    <property type="project" value="InterPro"/>
</dbReference>
<keyword evidence="7 8" id="KW-0408">Iron</keyword>
<evidence type="ECO:0000256" key="1">
    <source>
        <dbReference type="ARBA" id="ARBA00004167"/>
    </source>
</evidence>
<dbReference type="FunFam" id="1.10.630.10:FF:000123">
    <property type="entry name" value="Cytochrome P450, family 702, subfamily A, polypeptide 2"/>
    <property type="match status" value="1"/>
</dbReference>
<dbReference type="Pfam" id="PF00067">
    <property type="entry name" value="p450"/>
    <property type="match status" value="1"/>
</dbReference>
<keyword evidence="8" id="KW-0503">Monooxygenase</keyword>
<evidence type="ECO:0000256" key="4">
    <source>
        <dbReference type="ARBA" id="ARBA00022692"/>
    </source>
</evidence>
<dbReference type="PANTHER" id="PTHR24286:SF204">
    <property type="entry name" value="CYTOCHROME P450 FAMILY PROTEIN-RELATED"/>
    <property type="match status" value="1"/>
</dbReference>
<keyword evidence="10" id="KW-1185">Reference proteome</keyword>
<protein>
    <submittedName>
        <fullName evidence="9">Cytochrome P450 superfamily</fullName>
    </submittedName>
</protein>
<evidence type="ECO:0000256" key="8">
    <source>
        <dbReference type="RuleBase" id="RU000461"/>
    </source>
</evidence>
<dbReference type="PANTHER" id="PTHR24286">
    <property type="entry name" value="CYTOCHROME P450 26"/>
    <property type="match status" value="1"/>
</dbReference>
<evidence type="ECO:0000256" key="3">
    <source>
        <dbReference type="ARBA" id="ARBA00022617"/>
    </source>
</evidence>
<keyword evidence="4" id="KW-0812">Transmembrane</keyword>
<evidence type="ECO:0000313" key="9">
    <source>
        <dbReference type="EMBL" id="KAG7616078.1"/>
    </source>
</evidence>
<dbReference type="GO" id="GO:0004497">
    <property type="term" value="F:monooxygenase activity"/>
    <property type="evidence" value="ECO:0007669"/>
    <property type="project" value="UniProtKB-KW"/>
</dbReference>
<proteinExistence type="inferred from homology"/>
<evidence type="ECO:0000256" key="5">
    <source>
        <dbReference type="ARBA" id="ARBA00022723"/>
    </source>
</evidence>
<dbReference type="PROSITE" id="PS00086">
    <property type="entry name" value="CYTOCHROME_P450"/>
    <property type="match status" value="1"/>
</dbReference>
<keyword evidence="3 8" id="KW-0349">Heme</keyword>
<keyword evidence="8" id="KW-0560">Oxidoreductase</keyword>
<dbReference type="Proteomes" id="UP000694240">
    <property type="component" value="Chromosome 4"/>
</dbReference>
<evidence type="ECO:0000313" key="10">
    <source>
        <dbReference type="Proteomes" id="UP000694240"/>
    </source>
</evidence>
<dbReference type="GO" id="GO:0016132">
    <property type="term" value="P:brassinosteroid biosynthetic process"/>
    <property type="evidence" value="ECO:0007669"/>
    <property type="project" value="TreeGrafter"/>
</dbReference>
<evidence type="ECO:0000256" key="6">
    <source>
        <dbReference type="ARBA" id="ARBA00022989"/>
    </source>
</evidence>
<keyword evidence="5 8" id="KW-0479">Metal-binding</keyword>